<dbReference type="EMBL" id="CP036279">
    <property type="protein sequence ID" value="QDU61136.1"/>
    <property type="molecule type" value="Genomic_DNA"/>
</dbReference>
<dbReference type="NCBIfam" id="NF009044">
    <property type="entry name" value="PRK12378.1"/>
    <property type="match status" value="1"/>
</dbReference>
<dbReference type="InterPro" id="IPR029072">
    <property type="entry name" value="YebC-like"/>
</dbReference>
<dbReference type="Proteomes" id="UP000317093">
    <property type="component" value="Chromosome"/>
</dbReference>
<dbReference type="RefSeq" id="WP_145257768.1">
    <property type="nucleotide sequence ID" value="NZ_CP036279.1"/>
</dbReference>
<feature type="domain" description="TACO1/YebC-like second and third" evidence="7">
    <location>
        <begin position="82"/>
        <end position="237"/>
    </location>
</feature>
<dbReference type="GO" id="GO:0006355">
    <property type="term" value="P:regulation of DNA-templated transcription"/>
    <property type="evidence" value="ECO:0007669"/>
    <property type="project" value="UniProtKB-UniRule"/>
</dbReference>
<dbReference type="FunFam" id="1.10.10.200:FF:000002">
    <property type="entry name" value="Probable transcriptional regulatory protein CLM62_37755"/>
    <property type="match status" value="1"/>
</dbReference>
<gene>
    <name evidence="9" type="ORF">Pan216_19900</name>
</gene>
<dbReference type="PANTHER" id="PTHR12532:SF6">
    <property type="entry name" value="TRANSCRIPTIONAL REGULATORY PROTEIN YEBC-RELATED"/>
    <property type="match status" value="1"/>
</dbReference>
<evidence type="ECO:0000256" key="6">
    <source>
        <dbReference type="HAMAP-Rule" id="MF_00693"/>
    </source>
</evidence>
<sequence length="247" mass="27112">MAGHSHSKNVRLRKAAVDAKRSKLFTKMAKLITTAARSGGGDPNLNAKLSFAIGKAKSVSLPKETIERAIKKGTGELEGEGYEEILYEGYGPNGVAVICEIFTDNRNRTASEVRKIFDTHGGKLGTTNCVAFMFNRKGRFLVEAEGREEEEMMELALEAGAEDCKRSGDYFEFLCDPNDFDSLGNVLDEQKIEAEEADLVRIAETLVDCDEDVGRKIASLLEKLEDLDDVQSVYSNANIPDAVYAEA</sequence>
<evidence type="ECO:0000256" key="4">
    <source>
        <dbReference type="ARBA" id="ARBA00023125"/>
    </source>
</evidence>
<dbReference type="GO" id="GO:0003677">
    <property type="term" value="F:DNA binding"/>
    <property type="evidence" value="ECO:0007669"/>
    <property type="project" value="UniProtKB-UniRule"/>
</dbReference>
<dbReference type="InterPro" id="IPR049083">
    <property type="entry name" value="TACO1_YebC_N"/>
</dbReference>
<dbReference type="Gene3D" id="1.10.10.200">
    <property type="match status" value="1"/>
</dbReference>
<dbReference type="NCBIfam" id="TIGR01033">
    <property type="entry name" value="YebC/PmpR family DNA-binding transcriptional regulator"/>
    <property type="match status" value="1"/>
</dbReference>
<dbReference type="KEGG" id="knv:Pan216_19900"/>
<protein>
    <recommendedName>
        <fullName evidence="6">Probable transcriptional regulatory protein Pan216_19900</fullName>
    </recommendedName>
</protein>
<dbReference type="NCBIfam" id="NF001030">
    <property type="entry name" value="PRK00110.1"/>
    <property type="match status" value="1"/>
</dbReference>
<evidence type="ECO:0000313" key="10">
    <source>
        <dbReference type="Proteomes" id="UP000317093"/>
    </source>
</evidence>
<evidence type="ECO:0000256" key="3">
    <source>
        <dbReference type="ARBA" id="ARBA00023015"/>
    </source>
</evidence>
<evidence type="ECO:0000313" key="9">
    <source>
        <dbReference type="EMBL" id="QDU61136.1"/>
    </source>
</evidence>
<dbReference type="GO" id="GO:0005829">
    <property type="term" value="C:cytosol"/>
    <property type="evidence" value="ECO:0007669"/>
    <property type="project" value="TreeGrafter"/>
</dbReference>
<comment type="similarity">
    <text evidence="1 6">Belongs to the TACO1 family.</text>
</comment>
<reference evidence="9 10" key="1">
    <citation type="submission" date="2019-02" db="EMBL/GenBank/DDBJ databases">
        <title>Deep-cultivation of Planctomycetes and their phenomic and genomic characterization uncovers novel biology.</title>
        <authorList>
            <person name="Wiegand S."/>
            <person name="Jogler M."/>
            <person name="Boedeker C."/>
            <person name="Pinto D."/>
            <person name="Vollmers J."/>
            <person name="Rivas-Marin E."/>
            <person name="Kohn T."/>
            <person name="Peeters S.H."/>
            <person name="Heuer A."/>
            <person name="Rast P."/>
            <person name="Oberbeckmann S."/>
            <person name="Bunk B."/>
            <person name="Jeske O."/>
            <person name="Meyerdierks A."/>
            <person name="Storesund J.E."/>
            <person name="Kallscheuer N."/>
            <person name="Luecker S."/>
            <person name="Lage O.M."/>
            <person name="Pohl T."/>
            <person name="Merkel B.J."/>
            <person name="Hornburger P."/>
            <person name="Mueller R.-W."/>
            <person name="Bruemmer F."/>
            <person name="Labrenz M."/>
            <person name="Spormann A.M."/>
            <person name="Op den Camp H."/>
            <person name="Overmann J."/>
            <person name="Amann R."/>
            <person name="Jetten M.S.M."/>
            <person name="Mascher T."/>
            <person name="Medema M.H."/>
            <person name="Devos D.P."/>
            <person name="Kaster A.-K."/>
            <person name="Ovreas L."/>
            <person name="Rohde M."/>
            <person name="Galperin M.Y."/>
            <person name="Jogler C."/>
        </authorList>
    </citation>
    <scope>NUCLEOTIDE SEQUENCE [LARGE SCALE GENOMIC DNA]</scope>
    <source>
        <strain evidence="9 10">Pan216</strain>
    </source>
</reference>
<comment type="subcellular location">
    <subcellularLocation>
        <location evidence="6">Cytoplasm</location>
    </subcellularLocation>
</comment>
<evidence type="ECO:0000259" key="8">
    <source>
        <dbReference type="Pfam" id="PF20772"/>
    </source>
</evidence>
<dbReference type="InterPro" id="IPR026564">
    <property type="entry name" value="Transcrip_reg_TACO1-like_dom3"/>
</dbReference>
<evidence type="ECO:0000256" key="5">
    <source>
        <dbReference type="ARBA" id="ARBA00023163"/>
    </source>
</evidence>
<keyword evidence="4 6" id="KW-0238">DNA-binding</keyword>
<accession>A0A518B2I1</accession>
<dbReference type="Pfam" id="PF20772">
    <property type="entry name" value="TACO1_YebC_N"/>
    <property type="match status" value="1"/>
</dbReference>
<dbReference type="SUPFAM" id="SSF75625">
    <property type="entry name" value="YebC-like"/>
    <property type="match status" value="1"/>
</dbReference>
<dbReference type="HAMAP" id="MF_00693">
    <property type="entry name" value="Transcrip_reg_TACO1"/>
    <property type="match status" value="1"/>
</dbReference>
<proteinExistence type="inferred from homology"/>
<keyword evidence="3 6" id="KW-0805">Transcription regulation</keyword>
<dbReference type="AlphaFoldDB" id="A0A518B2I1"/>
<dbReference type="OrthoDB" id="9781053at2"/>
<dbReference type="InterPro" id="IPR048300">
    <property type="entry name" value="TACO1_YebC-like_2nd/3rd_dom"/>
</dbReference>
<dbReference type="Pfam" id="PF01709">
    <property type="entry name" value="Transcrip_reg"/>
    <property type="match status" value="1"/>
</dbReference>
<keyword evidence="5 6" id="KW-0804">Transcription</keyword>
<dbReference type="PANTHER" id="PTHR12532">
    <property type="entry name" value="TRANSLATIONAL ACTIVATOR OF CYTOCHROME C OXIDASE 1"/>
    <property type="match status" value="1"/>
</dbReference>
<evidence type="ECO:0000256" key="2">
    <source>
        <dbReference type="ARBA" id="ARBA00022490"/>
    </source>
</evidence>
<name>A0A518B2I1_9BACT</name>
<keyword evidence="10" id="KW-1185">Reference proteome</keyword>
<dbReference type="InterPro" id="IPR002876">
    <property type="entry name" value="Transcrip_reg_TACO1-like"/>
</dbReference>
<dbReference type="Gene3D" id="3.30.70.980">
    <property type="match status" value="2"/>
</dbReference>
<feature type="domain" description="TACO1/YebC-like N-terminal" evidence="8">
    <location>
        <begin position="6"/>
        <end position="76"/>
    </location>
</feature>
<evidence type="ECO:0000259" key="7">
    <source>
        <dbReference type="Pfam" id="PF01709"/>
    </source>
</evidence>
<evidence type="ECO:0000256" key="1">
    <source>
        <dbReference type="ARBA" id="ARBA00008724"/>
    </source>
</evidence>
<dbReference type="InterPro" id="IPR017856">
    <property type="entry name" value="Integrase-like_N"/>
</dbReference>
<keyword evidence="2 6" id="KW-0963">Cytoplasm</keyword>
<organism evidence="9 10">
    <name type="scientific">Kolteria novifilia</name>
    <dbReference type="NCBI Taxonomy" id="2527975"/>
    <lineage>
        <taxon>Bacteria</taxon>
        <taxon>Pseudomonadati</taxon>
        <taxon>Planctomycetota</taxon>
        <taxon>Planctomycetia</taxon>
        <taxon>Kolteriales</taxon>
        <taxon>Kolteriaceae</taxon>
        <taxon>Kolteria</taxon>
    </lineage>
</organism>